<evidence type="ECO:0000256" key="2">
    <source>
        <dbReference type="ARBA" id="ARBA00008807"/>
    </source>
</evidence>
<feature type="transmembrane region" description="Helical" evidence="10">
    <location>
        <begin position="814"/>
        <end position="834"/>
    </location>
</feature>
<keyword evidence="8 10" id="KW-0472">Membrane</keyword>
<keyword evidence="4 10" id="KW-0812">Transmembrane</keyword>
<gene>
    <name evidence="11" type="ORF">BCV70DRAFT_232317</name>
</gene>
<feature type="transmembrane region" description="Helical" evidence="10">
    <location>
        <begin position="1046"/>
        <end position="1064"/>
    </location>
</feature>
<feature type="compositionally biased region" description="Polar residues" evidence="9">
    <location>
        <begin position="182"/>
        <end position="199"/>
    </location>
</feature>
<feature type="region of interest" description="Disordered" evidence="9">
    <location>
        <begin position="254"/>
        <end position="323"/>
    </location>
</feature>
<feature type="compositionally biased region" description="Acidic residues" evidence="9">
    <location>
        <begin position="151"/>
        <end position="168"/>
    </location>
</feature>
<feature type="compositionally biased region" description="Low complexity" evidence="9">
    <location>
        <begin position="100"/>
        <end position="121"/>
    </location>
</feature>
<feature type="compositionally biased region" description="Polar residues" evidence="9">
    <location>
        <begin position="290"/>
        <end position="315"/>
    </location>
</feature>
<feature type="transmembrane region" description="Helical" evidence="10">
    <location>
        <begin position="1121"/>
        <end position="1145"/>
    </location>
</feature>
<evidence type="ECO:0000256" key="5">
    <source>
        <dbReference type="ARBA" id="ARBA00022856"/>
    </source>
</evidence>
<evidence type="ECO:0000256" key="6">
    <source>
        <dbReference type="ARBA" id="ARBA00022927"/>
    </source>
</evidence>
<evidence type="ECO:0000256" key="4">
    <source>
        <dbReference type="ARBA" id="ARBA00022692"/>
    </source>
</evidence>
<comment type="subcellular location">
    <subcellularLocation>
        <location evidence="1">Membrane</location>
        <topology evidence="1">Multi-pass membrane protein</topology>
    </subcellularLocation>
</comment>
<evidence type="ECO:0000256" key="7">
    <source>
        <dbReference type="ARBA" id="ARBA00022989"/>
    </source>
</evidence>
<dbReference type="PANTHER" id="PTHR22601">
    <property type="entry name" value="ISP4 LIKE PROTEIN"/>
    <property type="match status" value="1"/>
</dbReference>
<feature type="transmembrane region" description="Helical" evidence="10">
    <location>
        <begin position="976"/>
        <end position="993"/>
    </location>
</feature>
<organism evidence="11 12">
    <name type="scientific">Testicularia cyperi</name>
    <dbReference type="NCBI Taxonomy" id="1882483"/>
    <lineage>
        <taxon>Eukaryota</taxon>
        <taxon>Fungi</taxon>
        <taxon>Dikarya</taxon>
        <taxon>Basidiomycota</taxon>
        <taxon>Ustilaginomycotina</taxon>
        <taxon>Ustilaginomycetes</taxon>
        <taxon>Ustilaginales</taxon>
        <taxon>Anthracoideaceae</taxon>
        <taxon>Testicularia</taxon>
    </lineage>
</organism>
<dbReference type="Proteomes" id="UP000246740">
    <property type="component" value="Unassembled WGS sequence"/>
</dbReference>
<evidence type="ECO:0000256" key="8">
    <source>
        <dbReference type="ARBA" id="ARBA00023136"/>
    </source>
</evidence>
<feature type="transmembrane region" description="Helical" evidence="10">
    <location>
        <begin position="1093"/>
        <end position="1109"/>
    </location>
</feature>
<dbReference type="InterPro" id="IPR004813">
    <property type="entry name" value="OPT"/>
</dbReference>
<feature type="compositionally biased region" description="Polar residues" evidence="9">
    <location>
        <begin position="89"/>
        <end position="99"/>
    </location>
</feature>
<feature type="transmembrane region" description="Helical" evidence="10">
    <location>
        <begin position="565"/>
        <end position="583"/>
    </location>
</feature>
<dbReference type="OrthoDB" id="9986677at2759"/>
<dbReference type="NCBIfam" id="TIGR00727">
    <property type="entry name" value="ISP4_OPT"/>
    <property type="match status" value="1"/>
</dbReference>
<feature type="transmembrane region" description="Helical" evidence="10">
    <location>
        <begin position="1071"/>
        <end position="1087"/>
    </location>
</feature>
<evidence type="ECO:0000313" key="11">
    <source>
        <dbReference type="EMBL" id="PWY99371.1"/>
    </source>
</evidence>
<keyword evidence="5" id="KW-0571">Peptide transport</keyword>
<dbReference type="Pfam" id="PF03169">
    <property type="entry name" value="OPT"/>
    <property type="match status" value="1"/>
</dbReference>
<dbReference type="EMBL" id="KZ819195">
    <property type="protein sequence ID" value="PWY99371.1"/>
    <property type="molecule type" value="Genomic_DNA"/>
</dbReference>
<feature type="transmembrane region" description="Helical" evidence="10">
    <location>
        <begin position="866"/>
        <end position="886"/>
    </location>
</feature>
<protein>
    <submittedName>
        <fullName evidence="11">OPT-domain-containing protein</fullName>
    </submittedName>
</protein>
<evidence type="ECO:0000256" key="9">
    <source>
        <dbReference type="SAM" id="MobiDB-lite"/>
    </source>
</evidence>
<proteinExistence type="inferred from homology"/>
<evidence type="ECO:0000256" key="10">
    <source>
        <dbReference type="SAM" id="Phobius"/>
    </source>
</evidence>
<evidence type="ECO:0000256" key="1">
    <source>
        <dbReference type="ARBA" id="ARBA00004141"/>
    </source>
</evidence>
<dbReference type="FunCoup" id="A0A317XMR8">
    <property type="interactions" value="55"/>
</dbReference>
<feature type="transmembrane region" description="Helical" evidence="10">
    <location>
        <begin position="494"/>
        <end position="511"/>
    </location>
</feature>
<dbReference type="InParanoid" id="A0A317XMR8"/>
<sequence length="1185" mass="130386">MSYAPRMALHRGPSPCVHALTPATFVACLAPRQCLASVGGLLSIDSTATINEDTIVDVGALRLPGLQPLPYGVPVLALALTQPGWQAQAQAHRAMSSTNRPTTGRPTTGRPTTGRPMTGRPGTRGGTAAGRPPTSGQGAYHQNEQHGNVYIEEEEWDEDDYESEDDGDVFAFVPPDLGPSVELQQNPLDPSIDNQNRQNHAAAMSPPPPAATTAAAAEEETYYFDEATGAVYDSQGRLVDMPAGVDAAGIAAEQQTQQQAGTGAGVGLSSRTSPVSEATLGGLSVDPRLQPQQLSMQAPRASTDNRSYDSASTVSRDPAAPPLNHARSYAAFPSMEVLPEVDSLPASRGSDMRATLPHGARDIGTTASGGISLDQSIPAQGVRQSAHIDQYGSNMPELRRSPDSGDDVKYPIDSGDYAFEDNYKEEFHGVNYDHELGQGHGLVHPAYNAEVGARGVRMVELEMEMEEDSPYPEVRASVSNIDDTEMPVNTLRTWFISFLLTIIASGANMFFSLRYPAPTFTSVIVLLVAYPIGKLLAATLPIRVWKLPRWLGGLEFSLNPGIYNIKEHALTTIMASVAVLNLYPMNVIIVQDNERYYGDSRPFGFDVLFILSCQTIGFGLAGFCRRFLVWPASMIWPQNLVSATILNTLHAEEDGADGTMTRFRFFSFISVGAFVIYFVPGYLFTALSSFNWVCWIWPENFHVNLVFGTVTGLGFSILTIDWTQISFIGSPLITPFWAECNLFAGFVIFIWIVAPIMYFTNVWNQAYLPFNSSRSWDRFGEPYNISRVIPNGSDLDQAAYESYSPLYLSTTLSLVYLTGFAMLTSVLTHTVLYHGKALKKGFQRVRTEEDDVHAKFMRHYPETPDWWYAAAFLIALVFGVAMVEVYNTGLPIWAFLVSVLIPVVYILPTGFVYAMTGQAIGTNLIGELIVGYMLPGKPLPNMIFKAYALQGLLGGLQFVQDLKLGHYMKIPPRTTFIAQMSGVVVACFVQMGVKQWMFSNIPNLCSPLQADSFTCPRVSVFYTASLVWGAIGPARMFGTGSIYRPMYLAMLFGALIPIPFWLLARRFPRSWIRFISWPVVFAGVSYIPPASGINYSSWFAVAFVFQYLLRKYNFRWWSKYNFVLAAALDSGTIVATIIVFFALLLPKNGTLELSWWGNSVTTKTLDWMGMPFKIPPAEGFGPTTF</sequence>
<dbReference type="GO" id="GO:0015031">
    <property type="term" value="P:protein transport"/>
    <property type="evidence" value="ECO:0007669"/>
    <property type="project" value="UniProtKB-KW"/>
</dbReference>
<keyword evidence="7 10" id="KW-1133">Transmembrane helix</keyword>
<feature type="region of interest" description="Disordered" evidence="9">
    <location>
        <begin position="89"/>
        <end position="214"/>
    </location>
</feature>
<feature type="transmembrane region" description="Helical" evidence="10">
    <location>
        <begin position="523"/>
        <end position="545"/>
    </location>
</feature>
<reference evidence="11 12" key="1">
    <citation type="journal article" date="2018" name="Mol. Biol. Evol.">
        <title>Broad Genomic Sampling Reveals a Smut Pathogenic Ancestry of the Fungal Clade Ustilaginomycotina.</title>
        <authorList>
            <person name="Kijpornyongpan T."/>
            <person name="Mondo S.J."/>
            <person name="Barry K."/>
            <person name="Sandor L."/>
            <person name="Lee J."/>
            <person name="Lipzen A."/>
            <person name="Pangilinan J."/>
            <person name="LaButti K."/>
            <person name="Hainaut M."/>
            <person name="Henrissat B."/>
            <person name="Grigoriev I.V."/>
            <person name="Spatafora J.W."/>
            <person name="Aime M.C."/>
        </authorList>
    </citation>
    <scope>NUCLEOTIDE SEQUENCE [LARGE SCALE GENOMIC DNA]</scope>
    <source>
        <strain evidence="11 12">MCA 3645</strain>
    </source>
</reference>
<evidence type="ECO:0000256" key="3">
    <source>
        <dbReference type="ARBA" id="ARBA00022448"/>
    </source>
</evidence>
<accession>A0A317XMR8</accession>
<dbReference type="NCBIfam" id="TIGR00728">
    <property type="entry name" value="OPT_sfam"/>
    <property type="match status" value="1"/>
</dbReference>
<dbReference type="AlphaFoldDB" id="A0A317XMR8"/>
<keyword evidence="3" id="KW-0813">Transport</keyword>
<feature type="transmembrane region" description="Helical" evidence="10">
    <location>
        <begin position="740"/>
        <end position="760"/>
    </location>
</feature>
<feature type="transmembrane region" description="Helical" evidence="10">
    <location>
        <begin position="603"/>
        <end position="623"/>
    </location>
</feature>
<feature type="transmembrane region" description="Helical" evidence="10">
    <location>
        <begin position="892"/>
        <end position="914"/>
    </location>
</feature>
<keyword evidence="6" id="KW-0653">Protein transport</keyword>
<comment type="similarity">
    <text evidence="2">Belongs to the oligopeptide OPT transporter family.</text>
</comment>
<dbReference type="GO" id="GO:0016020">
    <property type="term" value="C:membrane"/>
    <property type="evidence" value="ECO:0007669"/>
    <property type="project" value="UniProtKB-SubCell"/>
</dbReference>
<keyword evidence="12" id="KW-1185">Reference proteome</keyword>
<feature type="transmembrane region" description="Helical" evidence="10">
    <location>
        <begin position="663"/>
        <end position="685"/>
    </location>
</feature>
<evidence type="ECO:0000313" key="12">
    <source>
        <dbReference type="Proteomes" id="UP000246740"/>
    </source>
</evidence>
<feature type="transmembrane region" description="Helical" evidence="10">
    <location>
        <begin position="705"/>
        <end position="728"/>
    </location>
</feature>
<name>A0A317XMR8_9BASI</name>
<dbReference type="PROSITE" id="PS51257">
    <property type="entry name" value="PROKAR_LIPOPROTEIN"/>
    <property type="match status" value="1"/>
</dbReference>
<dbReference type="InterPro" id="IPR004648">
    <property type="entry name" value="Oligpept_transpt"/>
</dbReference>
<dbReference type="GO" id="GO:0035673">
    <property type="term" value="F:oligopeptide transmembrane transporter activity"/>
    <property type="evidence" value="ECO:0007669"/>
    <property type="project" value="InterPro"/>
</dbReference>
<feature type="compositionally biased region" description="Polar residues" evidence="9">
    <location>
        <begin position="135"/>
        <end position="146"/>
    </location>
</feature>